<reference evidence="2" key="1">
    <citation type="submission" date="2021-01" db="UniProtKB">
        <authorList>
            <consortium name="EnsemblPlants"/>
        </authorList>
    </citation>
    <scope>IDENTIFICATION</scope>
</reference>
<sequence>MNRTLPKPAAKRRHAQPKAPPDPKPKNHSPRSPLKDLNGGVFGTTTSSCGTSTSTTSIEAPRGCLRLFISNSSSSSSSKAPPHRPKPNSNKLKISTNKPALQSCKPPDERRIIGDGCGTSRLCRWQSGKKSSSHKPKKEVLSAFCSDSGSGRLEDRPGEKKERVQVRGWDGESVKEFQFTPVGCKIGSGCDVECGSDTALGLQSDTNGRGNTPPVEASVSPEIQCGSSLMSTATPVCFGAGHVISGVSDKRKCRPRGLLVIGENCLGIDGLRISDSYDNLDGNGDVDSGLMLVPPLPAEASMRWLLSPCDEEDDQDGKGELRASFLLNSPLSCSSGIGTSSNVAKDKTANILSSATALKETGLKSSLVSPGGKVLFQSLLGSPSSVSPDGKGFISWFDDEVPPGLKGRTSPSSVDTLDSKNLMQTPESNTSSEIHMRLPWNSGDDVEHAVESNLVCAADGPKGTCSSEGQVLPFEQIDSSFEFDSLLRPSSSIDFSQLRHKWGNSSWNSEAIVENALQSPLRISWRDGLSSRIFEIDEFDCCVCLSDEEDRTDRDASDHAFPEPKLPEITSESFMTTFDVKDWACGNRNETSPPHKSIPCAESISMDGGSLSASGDSGWDVCYKNNLFHGAQ</sequence>
<evidence type="ECO:0000256" key="1">
    <source>
        <dbReference type="SAM" id="MobiDB-lite"/>
    </source>
</evidence>
<dbReference type="Proteomes" id="UP000594263">
    <property type="component" value="Unplaced"/>
</dbReference>
<feature type="compositionally biased region" description="Low complexity" evidence="1">
    <location>
        <begin position="43"/>
        <end position="57"/>
    </location>
</feature>
<feature type="region of interest" description="Disordered" evidence="1">
    <location>
        <begin position="404"/>
        <end position="438"/>
    </location>
</feature>
<organism evidence="2 3">
    <name type="scientific">Kalanchoe fedtschenkoi</name>
    <name type="common">Lavender scallops</name>
    <name type="synonym">South American air plant</name>
    <dbReference type="NCBI Taxonomy" id="63787"/>
    <lineage>
        <taxon>Eukaryota</taxon>
        <taxon>Viridiplantae</taxon>
        <taxon>Streptophyta</taxon>
        <taxon>Embryophyta</taxon>
        <taxon>Tracheophyta</taxon>
        <taxon>Spermatophyta</taxon>
        <taxon>Magnoliopsida</taxon>
        <taxon>eudicotyledons</taxon>
        <taxon>Gunneridae</taxon>
        <taxon>Pentapetalae</taxon>
        <taxon>Saxifragales</taxon>
        <taxon>Crassulaceae</taxon>
        <taxon>Kalanchoe</taxon>
    </lineage>
</organism>
<keyword evidence="3" id="KW-1185">Reference proteome</keyword>
<protein>
    <submittedName>
        <fullName evidence="2">Uncharacterized protein</fullName>
    </submittedName>
</protein>
<dbReference type="PANTHER" id="PTHR36022">
    <property type="entry name" value="GPI-ANCHORED ADHESIN-LIKE PROTEIN"/>
    <property type="match status" value="1"/>
</dbReference>
<feature type="compositionally biased region" description="Polar residues" evidence="1">
    <location>
        <begin position="409"/>
        <end position="433"/>
    </location>
</feature>
<feature type="region of interest" description="Disordered" evidence="1">
    <location>
        <begin position="1"/>
        <end position="109"/>
    </location>
</feature>
<dbReference type="PANTHER" id="PTHR36022:SF1">
    <property type="entry name" value="GPI-ANCHORED ADHESIN-LIKE PROTEIN"/>
    <property type="match status" value="1"/>
</dbReference>
<feature type="compositionally biased region" description="Polar residues" evidence="1">
    <location>
        <begin position="87"/>
        <end position="100"/>
    </location>
</feature>
<dbReference type="Gramene" id="Kaladp0057s0017.1.v1.1">
    <property type="protein sequence ID" value="Kaladp0057s0017.1.v1.1.CDS.1"/>
    <property type="gene ID" value="Kaladp0057s0017.v1.1"/>
</dbReference>
<accession>A0A7N0U703</accession>
<proteinExistence type="predicted"/>
<evidence type="ECO:0000313" key="2">
    <source>
        <dbReference type="EnsemblPlants" id="Kaladp0057s0017.1.v1.1.CDS.1"/>
    </source>
</evidence>
<dbReference type="OMA" id="VNACCLQ"/>
<dbReference type="EnsemblPlants" id="Kaladp0057s0017.1.v1.1">
    <property type="protein sequence ID" value="Kaladp0057s0017.1.v1.1.CDS.1"/>
    <property type="gene ID" value="Kaladp0057s0017.v1.1"/>
</dbReference>
<name>A0A7N0U703_KALFE</name>
<dbReference type="AlphaFoldDB" id="A0A7N0U703"/>
<evidence type="ECO:0000313" key="3">
    <source>
        <dbReference type="Proteomes" id="UP000594263"/>
    </source>
</evidence>